<evidence type="ECO:0000256" key="1">
    <source>
        <dbReference type="ARBA" id="ARBA00022490"/>
    </source>
</evidence>
<name>A0ABM0ZUS8_APLCA</name>
<keyword evidence="2 3" id="KW-0819">tRNA processing</keyword>
<feature type="region of interest" description="Disordered" evidence="4">
    <location>
        <begin position="374"/>
        <end position="393"/>
    </location>
</feature>
<comment type="similarity">
    <text evidence="3">Belongs to the CTU2/NCS2 family.</text>
</comment>
<dbReference type="HAMAP" id="MF_03054">
    <property type="entry name" value="CTU2"/>
    <property type="match status" value="1"/>
</dbReference>
<dbReference type="GeneID" id="101855930"/>
<keyword evidence="1 3" id="KW-0963">Cytoplasm</keyword>
<dbReference type="Pfam" id="PF10288">
    <property type="entry name" value="CTU2"/>
    <property type="match status" value="1"/>
</dbReference>
<dbReference type="PANTHER" id="PTHR20882:SF14">
    <property type="entry name" value="CYTOPLASMIC TRNA 2-THIOLATION PROTEIN 2"/>
    <property type="match status" value="1"/>
</dbReference>
<protein>
    <recommendedName>
        <fullName evidence="3">Cytoplasmic tRNA 2-thiolation protein 2</fullName>
    </recommendedName>
</protein>
<dbReference type="SUPFAM" id="SSF52402">
    <property type="entry name" value="Adenine nucleotide alpha hydrolases-like"/>
    <property type="match status" value="1"/>
</dbReference>
<reference evidence="6 7" key="1">
    <citation type="submission" date="2025-05" db="UniProtKB">
        <authorList>
            <consortium name="RefSeq"/>
        </authorList>
    </citation>
    <scope>IDENTIFICATION</scope>
</reference>
<comment type="subcellular location">
    <subcellularLocation>
        <location evidence="3">Cytoplasm</location>
    </subcellularLocation>
</comment>
<keyword evidence="5" id="KW-1185">Reference proteome</keyword>
<evidence type="ECO:0000256" key="4">
    <source>
        <dbReference type="SAM" id="MobiDB-lite"/>
    </source>
</evidence>
<comment type="function">
    <text evidence="3">Plays a central role in 2-thiolation of mcm(5)S(2)U at tRNA wobble positions of tRNA(Lys), tRNA(Glu) and tRNA(Gln). May act by forming a heterodimer with NCS6/CTU1 that ligates sulfur from thiocarboxylated URM1 onto the uridine of tRNAs at wobble position.</text>
</comment>
<gene>
    <name evidence="6 7" type="primary">LOC101855930</name>
</gene>
<feature type="compositionally biased region" description="Low complexity" evidence="4">
    <location>
        <begin position="380"/>
        <end position="390"/>
    </location>
</feature>
<dbReference type="RefSeq" id="XP_012934883.1">
    <property type="nucleotide sequence ID" value="XM_013079429.2"/>
</dbReference>
<evidence type="ECO:0000313" key="6">
    <source>
        <dbReference type="RefSeq" id="XP_012934882.1"/>
    </source>
</evidence>
<dbReference type="RefSeq" id="XP_012934882.1">
    <property type="nucleotide sequence ID" value="XM_013079428.2"/>
</dbReference>
<evidence type="ECO:0000256" key="3">
    <source>
        <dbReference type="HAMAP-Rule" id="MF_03054"/>
    </source>
</evidence>
<dbReference type="InterPro" id="IPR019407">
    <property type="entry name" value="CTU2"/>
</dbReference>
<dbReference type="Gene3D" id="3.40.50.620">
    <property type="entry name" value="HUPs"/>
    <property type="match status" value="1"/>
</dbReference>
<dbReference type="PANTHER" id="PTHR20882">
    <property type="entry name" value="CYTOPLASMIC TRNA 2-THIOLATION PROTEIN 2"/>
    <property type="match status" value="1"/>
</dbReference>
<comment type="pathway">
    <text evidence="3">tRNA modification; 5-methoxycarbonylmethyl-2-thiouridine-tRNA biosynthesis.</text>
</comment>
<proteinExistence type="inferred from homology"/>
<evidence type="ECO:0000313" key="7">
    <source>
        <dbReference type="RefSeq" id="XP_012934883.1"/>
    </source>
</evidence>
<evidence type="ECO:0000313" key="5">
    <source>
        <dbReference type="Proteomes" id="UP000694888"/>
    </source>
</evidence>
<accession>A0ABM0ZUS8</accession>
<dbReference type="Proteomes" id="UP000694888">
    <property type="component" value="Unplaced"/>
</dbReference>
<evidence type="ECO:0000256" key="2">
    <source>
        <dbReference type="ARBA" id="ARBA00022694"/>
    </source>
</evidence>
<dbReference type="InterPro" id="IPR014729">
    <property type="entry name" value="Rossmann-like_a/b/a_fold"/>
</dbReference>
<organism evidence="5 6">
    <name type="scientific">Aplysia californica</name>
    <name type="common">California sea hare</name>
    <dbReference type="NCBI Taxonomy" id="6500"/>
    <lineage>
        <taxon>Eukaryota</taxon>
        <taxon>Metazoa</taxon>
        <taxon>Spiralia</taxon>
        <taxon>Lophotrochozoa</taxon>
        <taxon>Mollusca</taxon>
        <taxon>Gastropoda</taxon>
        <taxon>Heterobranchia</taxon>
        <taxon>Euthyneura</taxon>
        <taxon>Tectipleura</taxon>
        <taxon>Aplysiida</taxon>
        <taxon>Aplysioidea</taxon>
        <taxon>Aplysiidae</taxon>
        <taxon>Aplysia</taxon>
    </lineage>
</organism>
<sequence>MCSVEEDGDLQPLASEKRNKVKTCVKCGEPGVLITRIHDSFCKACFQVYVVHKFRAAIGKSKLIRDGEHVLVAFSGGANSAALLHLIQDGLSVRAHKKLRFIPTLLHVDECCVLDLPQSENQRLREKVSQLMTESGFPSYLTSLELGLNIDRNKKDNSSQDKTCPFWSTERDVTLTPPDVDVTDDLKVRLSSVLQGLSSTSSREDFIRNLRNQLIVCIARQMGFTKILTAECSTRLGVRILTDVSQGRGSQVALNTGFSDARNGDVMFVRPVRDLNAKELTLYNNMFGVDSVFIPCITTKGQPGASIERLAETFVTGLQADFASTVSNIVRTSEKLGLPDLNSTKCVLCQSPLDTDVGSASALRAVEFSLKLSRAGGTGSSSVSSPSTNGDKSCTSTQSAPGCCGQGDGSCQTRPPTRLETEEIMDHLCFGCRLSLRNFNGSTESLPVFVTTETEAARQRAKLREEIADFLLEDAEDS</sequence>